<dbReference type="Proteomes" id="UP000322110">
    <property type="component" value="Unassembled WGS sequence"/>
</dbReference>
<evidence type="ECO:0000313" key="2">
    <source>
        <dbReference type="EMBL" id="KAA2211220.1"/>
    </source>
</evidence>
<evidence type="ECO:0000259" key="1">
    <source>
        <dbReference type="PROSITE" id="PS50213"/>
    </source>
</evidence>
<dbReference type="EMBL" id="VUKA01000047">
    <property type="protein sequence ID" value="KAA2211220.1"/>
    <property type="molecule type" value="Genomic_DNA"/>
</dbReference>
<dbReference type="RefSeq" id="WP_149814373.1">
    <property type="nucleotide sequence ID" value="NZ_VUKA01000047.1"/>
</dbReference>
<dbReference type="Pfam" id="PF02469">
    <property type="entry name" value="Fasciclin"/>
    <property type="match status" value="1"/>
</dbReference>
<dbReference type="PANTHER" id="PTHR10900:SF77">
    <property type="entry name" value="FI19380P1"/>
    <property type="match status" value="1"/>
</dbReference>
<feature type="domain" description="FAS1" evidence="1">
    <location>
        <begin position="43"/>
        <end position="178"/>
    </location>
</feature>
<evidence type="ECO:0000313" key="3">
    <source>
        <dbReference type="Proteomes" id="UP000322110"/>
    </source>
</evidence>
<organism evidence="2 3">
    <name type="scientific">Teichococcus oryzae</name>
    <dbReference type="NCBI Taxonomy" id="1608942"/>
    <lineage>
        <taxon>Bacteria</taxon>
        <taxon>Pseudomonadati</taxon>
        <taxon>Pseudomonadota</taxon>
        <taxon>Alphaproteobacteria</taxon>
        <taxon>Acetobacterales</taxon>
        <taxon>Roseomonadaceae</taxon>
        <taxon>Roseomonas</taxon>
    </lineage>
</organism>
<dbReference type="SMART" id="SM00554">
    <property type="entry name" value="FAS1"/>
    <property type="match status" value="1"/>
</dbReference>
<name>A0A5B2TBQ6_9PROT</name>
<dbReference type="PANTHER" id="PTHR10900">
    <property type="entry name" value="PERIOSTIN-RELATED"/>
    <property type="match status" value="1"/>
</dbReference>
<proteinExistence type="predicted"/>
<dbReference type="InterPro" id="IPR000782">
    <property type="entry name" value="FAS1_domain"/>
</dbReference>
<sequence>MSSDLVSASAPQISRRMLGLAGGVALFTPAILFLPLHEARAQARSAYDLISSAPAVSGFAQIIKTHGMEEAFQAPGEFGFFVPVNTALERTSPMQLERFRTDKEFARQIILNHITDYDGLVSAFIGQGTGTTTQVKTKAGKSLTLTTGVGVPSIGGQPITYANIPASNGRCHAIDGVLMA</sequence>
<keyword evidence="3" id="KW-1185">Reference proteome</keyword>
<dbReference type="OrthoDB" id="9800666at2"/>
<dbReference type="SUPFAM" id="SSF82153">
    <property type="entry name" value="FAS1 domain"/>
    <property type="match status" value="1"/>
</dbReference>
<gene>
    <name evidence="2" type="ORF">F0Q34_21240</name>
</gene>
<comment type="caution">
    <text evidence="2">The sequence shown here is derived from an EMBL/GenBank/DDBJ whole genome shotgun (WGS) entry which is preliminary data.</text>
</comment>
<dbReference type="PROSITE" id="PS50213">
    <property type="entry name" value="FAS1"/>
    <property type="match status" value="1"/>
</dbReference>
<dbReference type="InterPro" id="IPR050904">
    <property type="entry name" value="Adhesion/Biosynth-related"/>
</dbReference>
<accession>A0A5B2TBQ6</accession>
<dbReference type="Gene3D" id="2.30.180.10">
    <property type="entry name" value="FAS1 domain"/>
    <property type="match status" value="1"/>
</dbReference>
<dbReference type="AlphaFoldDB" id="A0A5B2TBQ6"/>
<reference evidence="2 3" key="1">
    <citation type="journal article" date="2015" name="Int. J. Syst. Evol. Microbiol.">
        <title>Roseomonas oryzae sp. nov., isolated from paddy rhizosphere soil.</title>
        <authorList>
            <person name="Ramaprasad E.V."/>
            <person name="Sasikala Ch."/>
            <person name="Ramana Ch.V."/>
        </authorList>
    </citation>
    <scope>NUCLEOTIDE SEQUENCE [LARGE SCALE GENOMIC DNA]</scope>
    <source>
        <strain evidence="2 3">KCTC 42542</strain>
    </source>
</reference>
<protein>
    <submittedName>
        <fullName evidence="2">Fasciclin domain-containing protein</fullName>
    </submittedName>
</protein>
<dbReference type="InterPro" id="IPR036378">
    <property type="entry name" value="FAS1_dom_sf"/>
</dbReference>